<keyword evidence="6" id="KW-0282">Flagellum</keyword>
<evidence type="ECO:0000259" key="4">
    <source>
        <dbReference type="Pfam" id="PF07238"/>
    </source>
</evidence>
<dbReference type="Gene3D" id="2.30.110.10">
    <property type="entry name" value="Electron Transport, Fmn-binding Protein, Chain A"/>
    <property type="match status" value="1"/>
</dbReference>
<name>A0A9X2CCI4_9GAMM</name>
<gene>
    <name evidence="6" type="ORF">L2740_06050</name>
</gene>
<dbReference type="Proteomes" id="UP001139293">
    <property type="component" value="Unassembled WGS sequence"/>
</dbReference>
<organism evidence="6 7">
    <name type="scientific">Shewanella pneumatophori</name>
    <dbReference type="NCBI Taxonomy" id="314092"/>
    <lineage>
        <taxon>Bacteria</taxon>
        <taxon>Pseudomonadati</taxon>
        <taxon>Pseudomonadota</taxon>
        <taxon>Gammaproteobacteria</taxon>
        <taxon>Alteromonadales</taxon>
        <taxon>Shewanellaceae</taxon>
        <taxon>Shewanella</taxon>
    </lineage>
</organism>
<evidence type="ECO:0000256" key="2">
    <source>
        <dbReference type="ARBA" id="ARBA00022741"/>
    </source>
</evidence>
<dbReference type="AlphaFoldDB" id="A0A9X2CCI4"/>
<reference evidence="6" key="1">
    <citation type="submission" date="2022-01" db="EMBL/GenBank/DDBJ databases">
        <title>Whole genome-based taxonomy of the Shewanellaceae.</title>
        <authorList>
            <person name="Martin-Rodriguez A.J."/>
        </authorList>
    </citation>
    <scope>NUCLEOTIDE SEQUENCE</scope>
    <source>
        <strain evidence="6">KCTC 23973</strain>
    </source>
</reference>
<dbReference type="SUPFAM" id="SSF141371">
    <property type="entry name" value="PilZ domain-like"/>
    <property type="match status" value="1"/>
</dbReference>
<evidence type="ECO:0000256" key="3">
    <source>
        <dbReference type="ARBA" id="ARBA00023143"/>
    </source>
</evidence>
<dbReference type="InterPro" id="IPR012349">
    <property type="entry name" value="Split_barrel_FMN-bd"/>
</dbReference>
<feature type="domain" description="Type III secretion system flagellar brake protein YcgR PilZN" evidence="5">
    <location>
        <begin position="16"/>
        <end position="105"/>
    </location>
</feature>
<protein>
    <submittedName>
        <fullName evidence="6">Flagellar brake protein</fullName>
    </submittedName>
</protein>
<dbReference type="Pfam" id="PF07238">
    <property type="entry name" value="PilZ"/>
    <property type="match status" value="1"/>
</dbReference>
<evidence type="ECO:0000259" key="5">
    <source>
        <dbReference type="Pfam" id="PF12945"/>
    </source>
</evidence>
<evidence type="ECO:0000313" key="7">
    <source>
        <dbReference type="Proteomes" id="UP001139293"/>
    </source>
</evidence>
<evidence type="ECO:0000256" key="1">
    <source>
        <dbReference type="ARBA" id="ARBA00022636"/>
    </source>
</evidence>
<comment type="caution">
    <text evidence="6">The sequence shown here is derived from an EMBL/GenBank/DDBJ whole genome shotgun (WGS) entry which is preliminary data.</text>
</comment>
<sequence length="222" mass="24697">MPSEKDFKTLDSLNCNTEVHLQLLTPTQTIRLRSRLIGVDPGRAVILSLGNDKAWQGATSFLRERQSVVIRVVKSDEQDANILAFRSTIQQVVSSTGRWLIITYPRELQTVSLRQHSRVPINIKASLTAIDSSEVIASGFLKDISIKGGAFAAEARSNFIIDSQFKLNVELDDEVLTIAVTLKNQQELEPQSGLAQYGFVLNTEEQETEALVQKVVLHHLNS</sequence>
<dbReference type="InterPro" id="IPR009926">
    <property type="entry name" value="T3SS_YcgR_PilZN"/>
</dbReference>
<dbReference type="Pfam" id="PF12945">
    <property type="entry name" value="PilZNR"/>
    <property type="match status" value="1"/>
</dbReference>
<proteinExistence type="predicted"/>
<keyword evidence="7" id="KW-1185">Reference proteome</keyword>
<keyword evidence="3" id="KW-0975">Bacterial flagellum</keyword>
<dbReference type="InterPro" id="IPR009875">
    <property type="entry name" value="PilZ_domain"/>
</dbReference>
<evidence type="ECO:0000313" key="6">
    <source>
        <dbReference type="EMBL" id="MCL1138108.1"/>
    </source>
</evidence>
<dbReference type="Gene3D" id="2.40.10.220">
    <property type="entry name" value="predicted glycosyltransferase like domains"/>
    <property type="match status" value="1"/>
</dbReference>
<keyword evidence="6" id="KW-0969">Cilium</keyword>
<dbReference type="GO" id="GO:0035438">
    <property type="term" value="F:cyclic-di-GMP binding"/>
    <property type="evidence" value="ECO:0007669"/>
    <property type="project" value="InterPro"/>
</dbReference>
<dbReference type="RefSeq" id="WP_248949203.1">
    <property type="nucleotide sequence ID" value="NZ_JAKILB010000003.1"/>
</dbReference>
<accession>A0A9X2CCI4</accession>
<dbReference type="EMBL" id="JAKILB010000003">
    <property type="protein sequence ID" value="MCL1138108.1"/>
    <property type="molecule type" value="Genomic_DNA"/>
</dbReference>
<keyword evidence="1" id="KW-0973">c-di-GMP</keyword>
<keyword evidence="2" id="KW-0547">Nucleotide-binding</keyword>
<keyword evidence="6" id="KW-0966">Cell projection</keyword>
<feature type="domain" description="PilZ" evidence="4">
    <location>
        <begin position="113"/>
        <end position="213"/>
    </location>
</feature>